<keyword evidence="1" id="KW-0472">Membrane</keyword>
<evidence type="ECO:0000313" key="2">
    <source>
        <dbReference type="EMBL" id="MEN7549070.1"/>
    </source>
</evidence>
<dbReference type="AlphaFoldDB" id="A0AAW9S1L8"/>
<reference evidence="2 3" key="1">
    <citation type="submission" date="2024-04" db="EMBL/GenBank/DDBJ databases">
        <title>Novel genus in family Flammeovirgaceae.</title>
        <authorList>
            <person name="Nguyen T.H."/>
            <person name="Vuong T.Q."/>
            <person name="Le H."/>
            <person name="Kim S.-G."/>
        </authorList>
    </citation>
    <scope>NUCLEOTIDE SEQUENCE [LARGE SCALE GENOMIC DNA]</scope>
    <source>
        <strain evidence="2 3">JCM 23209</strain>
    </source>
</reference>
<name>A0AAW9S1L8_9BACT</name>
<accession>A0AAW9S1L8</accession>
<feature type="transmembrane region" description="Helical" evidence="1">
    <location>
        <begin position="12"/>
        <end position="33"/>
    </location>
</feature>
<keyword evidence="1" id="KW-0812">Transmembrane</keyword>
<keyword evidence="3" id="KW-1185">Reference proteome</keyword>
<dbReference type="RefSeq" id="WP_346821841.1">
    <property type="nucleotide sequence ID" value="NZ_JBDKWZ010000007.1"/>
</dbReference>
<proteinExistence type="predicted"/>
<evidence type="ECO:0000256" key="1">
    <source>
        <dbReference type="SAM" id="Phobius"/>
    </source>
</evidence>
<organism evidence="2 3">
    <name type="scientific">Rapidithrix thailandica</name>
    <dbReference type="NCBI Taxonomy" id="413964"/>
    <lineage>
        <taxon>Bacteria</taxon>
        <taxon>Pseudomonadati</taxon>
        <taxon>Bacteroidota</taxon>
        <taxon>Cytophagia</taxon>
        <taxon>Cytophagales</taxon>
        <taxon>Flammeovirgaceae</taxon>
        <taxon>Rapidithrix</taxon>
    </lineage>
</organism>
<evidence type="ECO:0000313" key="3">
    <source>
        <dbReference type="Proteomes" id="UP001403385"/>
    </source>
</evidence>
<protein>
    <submittedName>
        <fullName evidence="2">Uncharacterized protein</fullName>
    </submittedName>
</protein>
<dbReference type="EMBL" id="JBDKWZ010000007">
    <property type="protein sequence ID" value="MEN7549070.1"/>
    <property type="molecule type" value="Genomic_DNA"/>
</dbReference>
<gene>
    <name evidence="2" type="ORF">AAG747_14200</name>
</gene>
<keyword evidence="1" id="KW-1133">Transmembrane helix</keyword>
<feature type="transmembrane region" description="Helical" evidence="1">
    <location>
        <begin position="142"/>
        <end position="159"/>
    </location>
</feature>
<sequence length="183" mass="21651">MELTSLFPSSDNLYKFLFMGGVFMIVFSFIYPLEKKQKLELEINIHNKDTEILNLQIQQLKEDVGNLKLLTKETLSKLENKTKSELDTKKIEQLKSNYNKEFEKIKTKELDILTKKIVINYNKSKIKILNEHINSFDIFKDLFLAVGSLFSLFGLYKWFRVTNMTEKLQKDELKKVLQKDELN</sequence>
<dbReference type="Proteomes" id="UP001403385">
    <property type="component" value="Unassembled WGS sequence"/>
</dbReference>
<comment type="caution">
    <text evidence="2">The sequence shown here is derived from an EMBL/GenBank/DDBJ whole genome shotgun (WGS) entry which is preliminary data.</text>
</comment>